<gene>
    <name evidence="2" type="ORF">IAB28_10765</name>
</gene>
<proteinExistence type="predicted"/>
<evidence type="ECO:0000256" key="1">
    <source>
        <dbReference type="SAM" id="Phobius"/>
    </source>
</evidence>
<keyword evidence="1" id="KW-0472">Membrane</keyword>
<reference evidence="2" key="1">
    <citation type="submission" date="2020-10" db="EMBL/GenBank/DDBJ databases">
        <authorList>
            <person name="Gilroy R."/>
        </authorList>
    </citation>
    <scope>NUCLEOTIDE SEQUENCE</scope>
    <source>
        <strain evidence="2">CHK180-2868</strain>
    </source>
</reference>
<dbReference type="EMBL" id="DVGC01000061">
    <property type="protein sequence ID" value="HIR06425.1"/>
    <property type="molecule type" value="Genomic_DNA"/>
</dbReference>
<keyword evidence="1" id="KW-0812">Transmembrane</keyword>
<dbReference type="Proteomes" id="UP000824250">
    <property type="component" value="Unassembled WGS sequence"/>
</dbReference>
<protein>
    <submittedName>
        <fullName evidence="2">FtsQ-type POTRA domain-containing protein</fullName>
    </submittedName>
</protein>
<dbReference type="AlphaFoldDB" id="A0A9D1A6K3"/>
<evidence type="ECO:0000313" key="2">
    <source>
        <dbReference type="EMBL" id="HIR06425.1"/>
    </source>
</evidence>
<accession>A0A9D1A6K3</accession>
<reference evidence="2" key="2">
    <citation type="journal article" date="2021" name="PeerJ">
        <title>Extensive microbial diversity within the chicken gut microbiome revealed by metagenomics and culture.</title>
        <authorList>
            <person name="Gilroy R."/>
            <person name="Ravi A."/>
            <person name="Getino M."/>
            <person name="Pursley I."/>
            <person name="Horton D.L."/>
            <person name="Alikhan N.F."/>
            <person name="Baker D."/>
            <person name="Gharbi K."/>
            <person name="Hall N."/>
            <person name="Watson M."/>
            <person name="Adriaenssens E.M."/>
            <person name="Foster-Nyarko E."/>
            <person name="Jarju S."/>
            <person name="Secka A."/>
            <person name="Antonio M."/>
            <person name="Oren A."/>
            <person name="Chaudhuri R.R."/>
            <person name="La Ragione R."/>
            <person name="Hildebrand F."/>
            <person name="Pallen M.J."/>
        </authorList>
    </citation>
    <scope>NUCLEOTIDE SEQUENCE</scope>
    <source>
        <strain evidence="2">CHK180-2868</strain>
    </source>
</reference>
<evidence type="ECO:0000313" key="3">
    <source>
        <dbReference type="Proteomes" id="UP000824250"/>
    </source>
</evidence>
<sequence length="257" mass="29267">MRRRRGHGGYGGYGLYRRRRRGKKIGLVLAVILGLLILIAVLLFSVRITEIEVSGNQHYTKEQIIDLIFDGRWSRNSAYCYYENRFREHKSIPFIEEYTIEFKSPTRVEVVVFEKSVVGYVSDMSSYMYFDKDGIIVESSSEQLPGVPWVTGLEYGHIVLHQPLPVADQAIFEEILNLTQVLSLNEVEVDKINYNSFGEAELFIGDITVELGDSSELNGKVAELRDILPELEGLSGTLYLDTYDAANSSPTYTFRKN</sequence>
<comment type="caution">
    <text evidence="2">The sequence shown here is derived from an EMBL/GenBank/DDBJ whole genome shotgun (WGS) entry which is preliminary data.</text>
</comment>
<name>A0A9D1A6K3_9FIRM</name>
<feature type="transmembrane region" description="Helical" evidence="1">
    <location>
        <begin position="25"/>
        <end position="46"/>
    </location>
</feature>
<keyword evidence="1" id="KW-1133">Transmembrane helix</keyword>
<organism evidence="2 3">
    <name type="scientific">Candidatus Copromonas faecavium</name>
    <name type="common">nom. illeg.</name>
    <dbReference type="NCBI Taxonomy" id="2840740"/>
    <lineage>
        <taxon>Bacteria</taxon>
        <taxon>Bacillati</taxon>
        <taxon>Bacillota</taxon>
        <taxon>Clostridia</taxon>
        <taxon>Lachnospirales</taxon>
        <taxon>Lachnospiraceae</taxon>
        <taxon>Candidatus Copromonas (nom. illeg.)</taxon>
    </lineage>
</organism>